<evidence type="ECO:0000256" key="1">
    <source>
        <dbReference type="ARBA" id="ARBA00022723"/>
    </source>
</evidence>
<name>A0A3D4V7J4_9BACT</name>
<evidence type="ECO:0000313" key="3">
    <source>
        <dbReference type="EMBL" id="HCT57071.1"/>
    </source>
</evidence>
<dbReference type="InterPro" id="IPR036663">
    <property type="entry name" value="Fumarylacetoacetase_C_sf"/>
</dbReference>
<dbReference type="OMA" id="EYKGQSP"/>
<dbReference type="Gene3D" id="3.90.850.10">
    <property type="entry name" value="Fumarylacetoacetase-like, C-terminal domain"/>
    <property type="match status" value="1"/>
</dbReference>
<dbReference type="SUPFAM" id="SSF56529">
    <property type="entry name" value="FAH"/>
    <property type="match status" value="1"/>
</dbReference>
<dbReference type="Proteomes" id="UP000264071">
    <property type="component" value="Unassembled WGS sequence"/>
</dbReference>
<dbReference type="AlphaFoldDB" id="A0A3D4V7J4"/>
<dbReference type="PANTHER" id="PTHR11820">
    <property type="entry name" value="ACYLPYRUVASE"/>
    <property type="match status" value="1"/>
</dbReference>
<evidence type="ECO:0000313" key="4">
    <source>
        <dbReference type="Proteomes" id="UP000264071"/>
    </source>
</evidence>
<evidence type="ECO:0000259" key="2">
    <source>
        <dbReference type="Pfam" id="PF01557"/>
    </source>
</evidence>
<accession>A0A3D4V7J4</accession>
<organism evidence="3 4">
    <name type="scientific">Gemmatimonas aurantiaca</name>
    <dbReference type="NCBI Taxonomy" id="173480"/>
    <lineage>
        <taxon>Bacteria</taxon>
        <taxon>Pseudomonadati</taxon>
        <taxon>Gemmatimonadota</taxon>
        <taxon>Gemmatimonadia</taxon>
        <taxon>Gemmatimonadales</taxon>
        <taxon>Gemmatimonadaceae</taxon>
        <taxon>Gemmatimonas</taxon>
    </lineage>
</organism>
<sequence length="204" mass="21644">MTAPSKIVCVGRNYVEHAREMGNDVPKQPLLFLKPSSAIIREGQPIVLHPVSDHIEFEGEIAVVLGARLSKADSEAEARAAIGGIVALNDVTARDLQKNDGQWARAKGMDTFCPVGVPGAVPDDLDGIELITRVNGEVAQRATGADMVFKIPFLLQYISQYLTLEAGDIVATGTPAGTKRIHPGDVVEVELVGISRVSNPVVAG</sequence>
<protein>
    <submittedName>
        <fullName evidence="3">FAA hydrolase family protein</fullName>
    </submittedName>
</protein>
<feature type="domain" description="Fumarylacetoacetase-like C-terminal" evidence="2">
    <location>
        <begin position="6"/>
        <end position="202"/>
    </location>
</feature>
<dbReference type="PANTHER" id="PTHR11820:SF7">
    <property type="entry name" value="ACYLPYRUVASE FAHD1, MITOCHONDRIAL"/>
    <property type="match status" value="1"/>
</dbReference>
<dbReference type="GO" id="GO:0046872">
    <property type="term" value="F:metal ion binding"/>
    <property type="evidence" value="ECO:0007669"/>
    <property type="project" value="UniProtKB-KW"/>
</dbReference>
<dbReference type="Pfam" id="PF01557">
    <property type="entry name" value="FAA_hydrolase"/>
    <property type="match status" value="1"/>
</dbReference>
<reference evidence="3 4" key="1">
    <citation type="journal article" date="2018" name="Nat. Biotechnol.">
        <title>A standardized bacterial taxonomy based on genome phylogeny substantially revises the tree of life.</title>
        <authorList>
            <person name="Parks D.H."/>
            <person name="Chuvochina M."/>
            <person name="Waite D.W."/>
            <person name="Rinke C."/>
            <person name="Skarshewski A."/>
            <person name="Chaumeil P.A."/>
            <person name="Hugenholtz P."/>
        </authorList>
    </citation>
    <scope>NUCLEOTIDE SEQUENCE [LARGE SCALE GENOMIC DNA]</scope>
    <source>
        <strain evidence="3">UBA8844</strain>
    </source>
</reference>
<comment type="caution">
    <text evidence="3">The sequence shown here is derived from an EMBL/GenBank/DDBJ whole genome shotgun (WGS) entry which is preliminary data.</text>
</comment>
<dbReference type="InterPro" id="IPR011234">
    <property type="entry name" value="Fumarylacetoacetase-like_C"/>
</dbReference>
<proteinExistence type="predicted"/>
<dbReference type="GO" id="GO:0018773">
    <property type="term" value="F:acetylpyruvate hydrolase activity"/>
    <property type="evidence" value="ECO:0007669"/>
    <property type="project" value="TreeGrafter"/>
</dbReference>
<dbReference type="EMBL" id="DPIY01000006">
    <property type="protein sequence ID" value="HCT57071.1"/>
    <property type="molecule type" value="Genomic_DNA"/>
</dbReference>
<gene>
    <name evidence="3" type="ORF">DGD08_07625</name>
</gene>
<keyword evidence="1" id="KW-0479">Metal-binding</keyword>
<keyword evidence="3" id="KW-0378">Hydrolase</keyword>